<evidence type="ECO:0000313" key="1">
    <source>
        <dbReference type="EMBL" id="MVN86987.1"/>
    </source>
</evidence>
<dbReference type="RefSeq" id="WP_157459042.1">
    <property type="nucleotide sequence ID" value="NZ_WQLB01000010.1"/>
</dbReference>
<proteinExistence type="predicted"/>
<name>A0A7C9HRT8_9DEIO</name>
<dbReference type="AlphaFoldDB" id="A0A7C9HRT8"/>
<dbReference type="Proteomes" id="UP000483286">
    <property type="component" value="Unassembled WGS sequence"/>
</dbReference>
<reference evidence="1 2" key="1">
    <citation type="submission" date="2019-12" db="EMBL/GenBank/DDBJ databases">
        <title>Deinococcus sp. HMF7620 Genome sequencing and assembly.</title>
        <authorList>
            <person name="Kang H."/>
            <person name="Kim H."/>
            <person name="Joh K."/>
        </authorList>
    </citation>
    <scope>NUCLEOTIDE SEQUENCE [LARGE SCALE GENOMIC DNA]</scope>
    <source>
        <strain evidence="1 2">HMF7620</strain>
    </source>
</reference>
<comment type="caution">
    <text evidence="1">The sequence shown here is derived from an EMBL/GenBank/DDBJ whole genome shotgun (WGS) entry which is preliminary data.</text>
</comment>
<accession>A0A7C9HRT8</accession>
<evidence type="ECO:0000313" key="2">
    <source>
        <dbReference type="Proteomes" id="UP000483286"/>
    </source>
</evidence>
<protein>
    <submittedName>
        <fullName evidence="1">Uncharacterized protein</fullName>
    </submittedName>
</protein>
<keyword evidence="2" id="KW-1185">Reference proteome</keyword>
<sequence length="165" mass="17810">MSRIYAAPGAARTSGRGLGLARLRPLPPADLRELCLHGGALHVATPRGPLPVYRFVPLQAAVLCGERVPYAAQWPEHLKLFVYSYVPLPAPLPVKASVTALVGAQARDLYGLRTWDQVTYQGWPLYLYAYDHPGRPPGGVAAHLFEPVLATQAPLPPPGAERHGP</sequence>
<organism evidence="1 2">
    <name type="scientific">Deinococcus arboris</name>
    <dbReference type="NCBI Taxonomy" id="2682977"/>
    <lineage>
        <taxon>Bacteria</taxon>
        <taxon>Thermotogati</taxon>
        <taxon>Deinococcota</taxon>
        <taxon>Deinococci</taxon>
        <taxon>Deinococcales</taxon>
        <taxon>Deinococcaceae</taxon>
        <taxon>Deinococcus</taxon>
    </lineage>
</organism>
<dbReference type="EMBL" id="WQLB01000010">
    <property type="protein sequence ID" value="MVN86987.1"/>
    <property type="molecule type" value="Genomic_DNA"/>
</dbReference>
<gene>
    <name evidence="1" type="ORF">GO986_09435</name>
</gene>